<gene>
    <name evidence="9" type="ORF">QJS10_CPA08g01153</name>
</gene>
<dbReference type="EC" id="3.2.1.23" evidence="3"/>
<keyword evidence="6" id="KW-0326">Glycosidase</keyword>
<dbReference type="InterPro" id="IPR031330">
    <property type="entry name" value="Gly_Hdrlase_35_cat"/>
</dbReference>
<dbReference type="Gene3D" id="2.60.120.260">
    <property type="entry name" value="Galactose-binding domain-like"/>
    <property type="match status" value="1"/>
</dbReference>
<dbReference type="GO" id="GO:0005975">
    <property type="term" value="P:carbohydrate metabolic process"/>
    <property type="evidence" value="ECO:0007669"/>
    <property type="project" value="InterPro"/>
</dbReference>
<proteinExistence type="inferred from homology"/>
<evidence type="ECO:0000259" key="8">
    <source>
        <dbReference type="Pfam" id="PF17834"/>
    </source>
</evidence>
<evidence type="ECO:0000256" key="2">
    <source>
        <dbReference type="ARBA" id="ARBA00009809"/>
    </source>
</evidence>
<dbReference type="InterPro" id="IPR017853">
    <property type="entry name" value="GH"/>
</dbReference>
<feature type="domain" description="Glycoside hydrolase 35 catalytic" evidence="7">
    <location>
        <begin position="33"/>
        <end position="111"/>
    </location>
</feature>
<evidence type="ECO:0000313" key="10">
    <source>
        <dbReference type="Proteomes" id="UP001180020"/>
    </source>
</evidence>
<dbReference type="SUPFAM" id="SSF51445">
    <property type="entry name" value="(Trans)glycosidases"/>
    <property type="match status" value="1"/>
</dbReference>
<dbReference type="InterPro" id="IPR001944">
    <property type="entry name" value="Glycoside_Hdrlase_35"/>
</dbReference>
<evidence type="ECO:0000256" key="3">
    <source>
        <dbReference type="ARBA" id="ARBA00012756"/>
    </source>
</evidence>
<comment type="catalytic activity">
    <reaction evidence="1">
        <text>Hydrolysis of terminal non-reducing beta-D-galactose residues in beta-D-galactosides.</text>
        <dbReference type="EC" id="3.2.1.23"/>
    </reaction>
</comment>
<accession>A0AAV9EBN5</accession>
<evidence type="ECO:0000256" key="6">
    <source>
        <dbReference type="ARBA" id="ARBA00023295"/>
    </source>
</evidence>
<dbReference type="InterPro" id="IPR041392">
    <property type="entry name" value="GHD"/>
</dbReference>
<dbReference type="Pfam" id="PF17834">
    <property type="entry name" value="GHD"/>
    <property type="match status" value="1"/>
</dbReference>
<keyword evidence="4" id="KW-0732">Signal</keyword>
<evidence type="ECO:0000256" key="4">
    <source>
        <dbReference type="ARBA" id="ARBA00022729"/>
    </source>
</evidence>
<keyword evidence="10" id="KW-1185">Reference proteome</keyword>
<evidence type="ECO:0000256" key="1">
    <source>
        <dbReference type="ARBA" id="ARBA00001412"/>
    </source>
</evidence>
<dbReference type="PANTHER" id="PTHR23421">
    <property type="entry name" value="BETA-GALACTOSIDASE RELATED"/>
    <property type="match status" value="1"/>
</dbReference>
<sequence>MWPGLVAAAKEGGIDVIESYVFWNGHEPSQGNAHMKNFTTLIVDLMKKEKLFFNQGGPIVLSQACKIENEYGDMEWAYGDGAKPYAMWAANMALSQNIGVPWIMCQQYDAPDPVYHGGTNFGRTSGGPFITTSYDYDAPIDEYGLPRLPKWGHLKELHKAIKSSEHVLLYGKVTTISLGPLQEAHVYADSSGTCAAFIANMDDKTDKIINFQNRSYHVPAWSVSILPDCKNVIFNTAKVKSSPSMSEDANNVAYFCVSGIKNYDDK</sequence>
<evidence type="ECO:0000259" key="7">
    <source>
        <dbReference type="Pfam" id="PF01301"/>
    </source>
</evidence>
<protein>
    <recommendedName>
        <fullName evidence="3">beta-galactosidase</fullName>
        <ecNumber evidence="3">3.2.1.23</ecNumber>
    </recommendedName>
</protein>
<dbReference type="Gene3D" id="3.20.20.80">
    <property type="entry name" value="Glycosidases"/>
    <property type="match status" value="2"/>
</dbReference>
<reference evidence="9" key="1">
    <citation type="journal article" date="2023" name="Nat. Commun.">
        <title>Diploid and tetraploid genomes of Acorus and the evolution of monocots.</title>
        <authorList>
            <person name="Ma L."/>
            <person name="Liu K.W."/>
            <person name="Li Z."/>
            <person name="Hsiao Y.Y."/>
            <person name="Qi Y."/>
            <person name="Fu T."/>
            <person name="Tang G.D."/>
            <person name="Zhang D."/>
            <person name="Sun W.H."/>
            <person name="Liu D.K."/>
            <person name="Li Y."/>
            <person name="Chen G.Z."/>
            <person name="Liu X.D."/>
            <person name="Liao X.Y."/>
            <person name="Jiang Y.T."/>
            <person name="Yu X."/>
            <person name="Hao Y."/>
            <person name="Huang J."/>
            <person name="Zhao X.W."/>
            <person name="Ke S."/>
            <person name="Chen Y.Y."/>
            <person name="Wu W.L."/>
            <person name="Hsu J.L."/>
            <person name="Lin Y.F."/>
            <person name="Huang M.D."/>
            <person name="Li C.Y."/>
            <person name="Huang L."/>
            <person name="Wang Z.W."/>
            <person name="Zhao X."/>
            <person name="Zhong W.Y."/>
            <person name="Peng D.H."/>
            <person name="Ahmad S."/>
            <person name="Lan S."/>
            <person name="Zhang J.S."/>
            <person name="Tsai W.C."/>
            <person name="Van de Peer Y."/>
            <person name="Liu Z.J."/>
        </authorList>
    </citation>
    <scope>NUCLEOTIDE SEQUENCE</scope>
    <source>
        <strain evidence="9">CP</strain>
    </source>
</reference>
<feature type="domain" description="Beta-galactosidase beta-sandwich" evidence="8">
    <location>
        <begin position="183"/>
        <end position="239"/>
    </location>
</feature>
<dbReference type="Pfam" id="PF01301">
    <property type="entry name" value="Glyco_hydro_35"/>
    <property type="match status" value="2"/>
</dbReference>
<evidence type="ECO:0000256" key="5">
    <source>
        <dbReference type="ARBA" id="ARBA00022801"/>
    </source>
</evidence>
<name>A0AAV9EBN5_ACOCL</name>
<comment type="similarity">
    <text evidence="2">Belongs to the glycosyl hydrolase 35 family.</text>
</comment>
<dbReference type="AlphaFoldDB" id="A0AAV9EBN5"/>
<dbReference type="GO" id="GO:0004565">
    <property type="term" value="F:beta-galactosidase activity"/>
    <property type="evidence" value="ECO:0007669"/>
    <property type="project" value="UniProtKB-EC"/>
</dbReference>
<dbReference type="Proteomes" id="UP001180020">
    <property type="component" value="Unassembled WGS sequence"/>
</dbReference>
<organism evidence="9 10">
    <name type="scientific">Acorus calamus</name>
    <name type="common">Sweet flag</name>
    <dbReference type="NCBI Taxonomy" id="4465"/>
    <lineage>
        <taxon>Eukaryota</taxon>
        <taxon>Viridiplantae</taxon>
        <taxon>Streptophyta</taxon>
        <taxon>Embryophyta</taxon>
        <taxon>Tracheophyta</taxon>
        <taxon>Spermatophyta</taxon>
        <taxon>Magnoliopsida</taxon>
        <taxon>Liliopsida</taxon>
        <taxon>Acoraceae</taxon>
        <taxon>Acorus</taxon>
    </lineage>
</organism>
<feature type="domain" description="Glycoside hydrolase 35 catalytic" evidence="7">
    <location>
        <begin position="115"/>
        <end position="160"/>
    </location>
</feature>
<dbReference type="FunFam" id="2.60.120.260:FF:000142">
    <property type="entry name" value="Beta-galactosidase"/>
    <property type="match status" value="1"/>
</dbReference>
<evidence type="ECO:0000313" key="9">
    <source>
        <dbReference type="EMBL" id="KAK1310651.1"/>
    </source>
</evidence>
<reference evidence="9" key="2">
    <citation type="submission" date="2023-06" db="EMBL/GenBank/DDBJ databases">
        <authorList>
            <person name="Ma L."/>
            <person name="Liu K.-W."/>
            <person name="Li Z."/>
            <person name="Hsiao Y.-Y."/>
            <person name="Qi Y."/>
            <person name="Fu T."/>
            <person name="Tang G."/>
            <person name="Zhang D."/>
            <person name="Sun W.-H."/>
            <person name="Liu D.-K."/>
            <person name="Li Y."/>
            <person name="Chen G.-Z."/>
            <person name="Liu X.-D."/>
            <person name="Liao X.-Y."/>
            <person name="Jiang Y.-T."/>
            <person name="Yu X."/>
            <person name="Hao Y."/>
            <person name="Huang J."/>
            <person name="Zhao X.-W."/>
            <person name="Ke S."/>
            <person name="Chen Y.-Y."/>
            <person name="Wu W.-L."/>
            <person name="Hsu J.-L."/>
            <person name="Lin Y.-F."/>
            <person name="Huang M.-D."/>
            <person name="Li C.-Y."/>
            <person name="Huang L."/>
            <person name="Wang Z.-W."/>
            <person name="Zhao X."/>
            <person name="Zhong W.-Y."/>
            <person name="Peng D.-H."/>
            <person name="Ahmad S."/>
            <person name="Lan S."/>
            <person name="Zhang J.-S."/>
            <person name="Tsai W.-C."/>
            <person name="Van De Peer Y."/>
            <person name="Liu Z.-J."/>
        </authorList>
    </citation>
    <scope>NUCLEOTIDE SEQUENCE</scope>
    <source>
        <strain evidence="9">CP</strain>
        <tissue evidence="9">Leaves</tissue>
    </source>
</reference>
<comment type="caution">
    <text evidence="9">The sequence shown here is derived from an EMBL/GenBank/DDBJ whole genome shotgun (WGS) entry which is preliminary data.</text>
</comment>
<keyword evidence="5" id="KW-0378">Hydrolase</keyword>
<dbReference type="EMBL" id="JAUJYO010000008">
    <property type="protein sequence ID" value="KAK1310651.1"/>
    <property type="molecule type" value="Genomic_DNA"/>
</dbReference>